<sequence length="88" mass="9833">MELRSPERHLCGRHSHREVRGWHLTVHGNVEQVTHVAIEPGLFEEFTPTSVTKALALLDAASGEHAVVPTFRTPPDHEHPVAVNDDRC</sequence>
<proteinExistence type="predicted"/>
<dbReference type="EMBL" id="LDRB01000010">
    <property type="protein sequence ID" value="KTR42254.1"/>
    <property type="molecule type" value="Genomic_DNA"/>
</dbReference>
<accession>A0ABR5S9A1</accession>
<keyword evidence="2" id="KW-1185">Reference proteome</keyword>
<reference evidence="1 2" key="1">
    <citation type="journal article" date="2016" name="Front. Microbiol.">
        <title>Genomic Resource of Rice Seed Associated Bacteria.</title>
        <authorList>
            <person name="Midha S."/>
            <person name="Bansal K."/>
            <person name="Sharma S."/>
            <person name="Kumar N."/>
            <person name="Patil P.P."/>
            <person name="Chaudhry V."/>
            <person name="Patil P.B."/>
        </authorList>
    </citation>
    <scope>NUCLEOTIDE SEQUENCE [LARGE SCALE GENOMIC DNA]</scope>
    <source>
        <strain evidence="1 2">NS263</strain>
    </source>
</reference>
<gene>
    <name evidence="1" type="ORF">NS263_02510</name>
</gene>
<dbReference type="Proteomes" id="UP000078335">
    <property type="component" value="Unassembled WGS sequence"/>
</dbReference>
<organism evidence="1 2">
    <name type="scientific">Curtobacterium oceanosedimentum</name>
    <dbReference type="NCBI Taxonomy" id="465820"/>
    <lineage>
        <taxon>Bacteria</taxon>
        <taxon>Bacillati</taxon>
        <taxon>Actinomycetota</taxon>
        <taxon>Actinomycetes</taxon>
        <taxon>Micrococcales</taxon>
        <taxon>Microbacteriaceae</taxon>
        <taxon>Curtobacterium</taxon>
    </lineage>
</organism>
<evidence type="ECO:0000313" key="1">
    <source>
        <dbReference type="EMBL" id="KTR42254.1"/>
    </source>
</evidence>
<name>A0ABR5S9A1_9MICO</name>
<comment type="caution">
    <text evidence="1">The sequence shown here is derived from an EMBL/GenBank/DDBJ whole genome shotgun (WGS) entry which is preliminary data.</text>
</comment>
<evidence type="ECO:0000313" key="2">
    <source>
        <dbReference type="Proteomes" id="UP000078335"/>
    </source>
</evidence>
<protein>
    <submittedName>
        <fullName evidence="1">Uncharacterized protein</fullName>
    </submittedName>
</protein>